<dbReference type="GeneID" id="33331288"/>
<evidence type="ECO:0000313" key="3">
    <source>
        <dbReference type="Proteomes" id="UP000250134"/>
    </source>
</evidence>
<dbReference type="RefSeq" id="WP_088884683.1">
    <property type="nucleotide sequence ID" value="NZ_CP014855.1"/>
</dbReference>
<dbReference type="GO" id="GO:0003677">
    <property type="term" value="F:DNA binding"/>
    <property type="evidence" value="ECO:0007669"/>
    <property type="project" value="UniProtKB-KW"/>
</dbReference>
<dbReference type="GO" id="GO:0009307">
    <property type="term" value="P:DNA restriction-modification system"/>
    <property type="evidence" value="ECO:0007669"/>
    <property type="project" value="UniProtKB-KW"/>
</dbReference>
<organism evidence="2 3">
    <name type="scientific">Thermococcus gorgonarius</name>
    <dbReference type="NCBI Taxonomy" id="71997"/>
    <lineage>
        <taxon>Archaea</taxon>
        <taxon>Methanobacteriati</taxon>
        <taxon>Methanobacteriota</taxon>
        <taxon>Thermococci</taxon>
        <taxon>Thermococcales</taxon>
        <taxon>Thermococcaceae</taxon>
        <taxon>Thermococcus</taxon>
    </lineage>
</organism>
<dbReference type="OrthoDB" id="330911at2157"/>
<evidence type="ECO:0000313" key="2">
    <source>
        <dbReference type="EMBL" id="ASJ00344.1"/>
    </source>
</evidence>
<protein>
    <recommendedName>
        <fullName evidence="1">Restriction endonuclease type I HsdR N-terminal domain-containing protein</fullName>
    </recommendedName>
</protein>
<sequence>MELAEIVERVKKIKAKIPNEESTKLHVILPTLKALGWDIFNPDELMPETRTEEGRPDYALKINGRTVAFLEAKSVRERIFTDGRVNSKHARQLARYCFDRGVDLGILTNGLQWALIKAYEPGKSVEERVILAVDLMNQSMEEVIERLRWLSKDFLLKYVNIPREYAKIPTPTPTGGEDYPKQEASKEGYQFKTLYVSAQEVEEPPSAVLVRELFGKDLKDCFPRAVFVNVNGRWYRVQISYGEQWRGLKLAWSSVTSVVVRFLMDKGIRDFPEVGKYLSRVPRVSDRHWNAVARIGDLYLYLPENGKKAVEVLRKIEESTGTEIALEILGPKCNAVS</sequence>
<dbReference type="GO" id="GO:0005524">
    <property type="term" value="F:ATP binding"/>
    <property type="evidence" value="ECO:0007669"/>
    <property type="project" value="UniProtKB-KW"/>
</dbReference>
<dbReference type="KEGG" id="tgg:A3K92_02030"/>
<proteinExistence type="predicted"/>
<dbReference type="InterPro" id="IPR007409">
    <property type="entry name" value="Restrct_endonuc_type1_HsdR_N"/>
</dbReference>
<gene>
    <name evidence="2" type="ORF">A3K92_02030</name>
</gene>
<keyword evidence="3" id="KW-1185">Reference proteome</keyword>
<dbReference type="Proteomes" id="UP000250134">
    <property type="component" value="Chromosome"/>
</dbReference>
<feature type="domain" description="Restriction endonuclease type I HsdR N-terminal" evidence="1">
    <location>
        <begin position="51"/>
        <end position="119"/>
    </location>
</feature>
<name>A0A2Z2M8W7_THEGO</name>
<evidence type="ECO:0000259" key="1">
    <source>
        <dbReference type="Pfam" id="PF04313"/>
    </source>
</evidence>
<accession>A0A2Z2M8W7</accession>
<dbReference type="AlphaFoldDB" id="A0A2Z2M8W7"/>
<dbReference type="GO" id="GO:0009035">
    <property type="term" value="F:type I site-specific deoxyribonuclease activity"/>
    <property type="evidence" value="ECO:0007669"/>
    <property type="project" value="UniProtKB-EC"/>
</dbReference>
<reference evidence="2 3" key="1">
    <citation type="submission" date="2016-03" db="EMBL/GenBank/DDBJ databases">
        <title>Complete genome sequence of Thermococcus gorgonarius.</title>
        <authorList>
            <person name="Oger P.M."/>
        </authorList>
    </citation>
    <scope>NUCLEOTIDE SEQUENCE [LARGE SCALE GENOMIC DNA]</scope>
    <source>
        <strain evidence="2 3">W-12</strain>
    </source>
</reference>
<dbReference type="EMBL" id="CP014855">
    <property type="protein sequence ID" value="ASJ00344.1"/>
    <property type="molecule type" value="Genomic_DNA"/>
</dbReference>
<dbReference type="Pfam" id="PF04313">
    <property type="entry name" value="HSDR_N"/>
    <property type="match status" value="1"/>
</dbReference>